<evidence type="ECO:0000313" key="1">
    <source>
        <dbReference type="EMBL" id="CCI41728.1"/>
    </source>
</evidence>
<keyword evidence="2" id="KW-1185">Reference proteome</keyword>
<dbReference type="EMBL" id="CAIX01000024">
    <property type="protein sequence ID" value="CCI41728.1"/>
    <property type="molecule type" value="Genomic_DNA"/>
</dbReference>
<dbReference type="OrthoDB" id="10636847at2759"/>
<name>A0A024G582_9STRA</name>
<gene>
    <name evidence="1" type="ORF">BN9_025120</name>
</gene>
<evidence type="ECO:0000313" key="2">
    <source>
        <dbReference type="Proteomes" id="UP000053237"/>
    </source>
</evidence>
<comment type="caution">
    <text evidence="1">The sequence shown here is derived from an EMBL/GenBank/DDBJ whole genome shotgun (WGS) entry which is preliminary data.</text>
</comment>
<sequence length="194" mass="22049">MSRTDRFDTILELPCCHIQRLTSIYQTGELHHVVYIFAASEQYIVKCIRRMERLPLSNGSSDTPNEPEYILCVRIHGLDLSQLTLFTNTRASACKPAKAANIFSSNWNIFRIVLGSCNFAVSLRSTARITESFPLTPTTTEPYCSARRKRVINLIECRYLVTFFTASIAYSTWNKCPSGEKTVIARSYLTESND</sequence>
<organism evidence="1 2">
    <name type="scientific">Albugo candida</name>
    <dbReference type="NCBI Taxonomy" id="65357"/>
    <lineage>
        <taxon>Eukaryota</taxon>
        <taxon>Sar</taxon>
        <taxon>Stramenopiles</taxon>
        <taxon>Oomycota</taxon>
        <taxon>Peronosporomycetes</taxon>
        <taxon>Albuginales</taxon>
        <taxon>Albuginaceae</taxon>
        <taxon>Albugo</taxon>
    </lineage>
</organism>
<dbReference type="AlphaFoldDB" id="A0A024G582"/>
<dbReference type="Proteomes" id="UP000053237">
    <property type="component" value="Unassembled WGS sequence"/>
</dbReference>
<reference evidence="1 2" key="1">
    <citation type="submission" date="2012-05" db="EMBL/GenBank/DDBJ databases">
        <title>Recombination and specialization in a pathogen metapopulation.</title>
        <authorList>
            <person name="Gardiner A."/>
            <person name="Kemen E."/>
            <person name="Schultz-Larsen T."/>
            <person name="MacLean D."/>
            <person name="Van Oosterhout C."/>
            <person name="Jones J.D.G."/>
        </authorList>
    </citation>
    <scope>NUCLEOTIDE SEQUENCE [LARGE SCALE GENOMIC DNA]</scope>
    <source>
        <strain evidence="1 2">Ac Nc2</strain>
    </source>
</reference>
<proteinExistence type="predicted"/>
<dbReference type="InParanoid" id="A0A024G582"/>
<accession>A0A024G582</accession>
<protein>
    <submittedName>
        <fullName evidence="1">Uncharacterized protein</fullName>
    </submittedName>
</protein>